<dbReference type="AlphaFoldDB" id="A0A011VST0"/>
<name>A0A011VST0_RUMAL</name>
<evidence type="ECO:0000313" key="2">
    <source>
        <dbReference type="Proteomes" id="UP000021369"/>
    </source>
</evidence>
<keyword evidence="2" id="KW-1185">Reference proteome</keyword>
<dbReference type="InterPro" id="IPR010982">
    <property type="entry name" value="Lambda_DNA-bd_dom_sf"/>
</dbReference>
<accession>A0A011VST0</accession>
<gene>
    <name evidence="1" type="ORF">RASY3_15020</name>
</gene>
<dbReference type="RefSeq" id="WP_037290612.1">
    <property type="nucleotide sequence ID" value="NZ_JEOB01000004.1"/>
</dbReference>
<dbReference type="SUPFAM" id="SSF47413">
    <property type="entry name" value="lambda repressor-like DNA-binding domains"/>
    <property type="match status" value="1"/>
</dbReference>
<dbReference type="GO" id="GO:0003677">
    <property type="term" value="F:DNA binding"/>
    <property type="evidence" value="ECO:0007669"/>
    <property type="project" value="InterPro"/>
</dbReference>
<dbReference type="Proteomes" id="UP000021369">
    <property type="component" value="Unassembled WGS sequence"/>
</dbReference>
<sequence length="74" mass="8677">MKKEIRIPAYKRIWCKIRYYQQLNDITNETLAKYLNISVRTLSTYDKDAKNLTLGSIDGFLYNTGLSLEQLNTL</sequence>
<reference evidence="1 2" key="1">
    <citation type="submission" date="2013-06" db="EMBL/GenBank/DDBJ databases">
        <title>Rumen cellulosomics: divergent fiber-degrading strategies revealed by comparative genome-wide analysis of six Ruminococcal strains.</title>
        <authorList>
            <person name="Dassa B."/>
            <person name="Borovok I."/>
            <person name="Lamed R."/>
            <person name="Flint H."/>
            <person name="Yeoman C.J."/>
            <person name="White B."/>
            <person name="Bayer E.A."/>
        </authorList>
    </citation>
    <scope>NUCLEOTIDE SEQUENCE [LARGE SCALE GENOMIC DNA]</scope>
    <source>
        <strain evidence="1 2">SY3</strain>
    </source>
</reference>
<proteinExistence type="predicted"/>
<organism evidence="1 2">
    <name type="scientific">Ruminococcus albus SY3</name>
    <dbReference type="NCBI Taxonomy" id="1341156"/>
    <lineage>
        <taxon>Bacteria</taxon>
        <taxon>Bacillati</taxon>
        <taxon>Bacillota</taxon>
        <taxon>Clostridia</taxon>
        <taxon>Eubacteriales</taxon>
        <taxon>Oscillospiraceae</taxon>
        <taxon>Ruminococcus</taxon>
    </lineage>
</organism>
<dbReference type="EMBL" id="JEOB01000004">
    <property type="protein sequence ID" value="EXM37668.1"/>
    <property type="molecule type" value="Genomic_DNA"/>
</dbReference>
<dbReference type="OrthoDB" id="1822820at2"/>
<evidence type="ECO:0000313" key="1">
    <source>
        <dbReference type="EMBL" id="EXM37668.1"/>
    </source>
</evidence>
<evidence type="ECO:0008006" key="3">
    <source>
        <dbReference type="Google" id="ProtNLM"/>
    </source>
</evidence>
<protein>
    <recommendedName>
        <fullName evidence="3">HTH cro/C1-type domain-containing protein</fullName>
    </recommendedName>
</protein>
<comment type="caution">
    <text evidence="1">The sequence shown here is derived from an EMBL/GenBank/DDBJ whole genome shotgun (WGS) entry which is preliminary data.</text>
</comment>